<proteinExistence type="predicted"/>
<evidence type="ECO:0000313" key="2">
    <source>
        <dbReference type="EMBL" id="SMD01029.1"/>
    </source>
</evidence>
<accession>A0A1W2DU90</accession>
<keyword evidence="2" id="KW-0503">Monooxygenase</keyword>
<dbReference type="InterPro" id="IPR007138">
    <property type="entry name" value="ABM_dom"/>
</dbReference>
<sequence length="94" mass="10847">MLVRVVKMHFSSAFAAEFKAIFKAVQPKIEAVEGCTAVQLLQDHNTPEIFFTISHWQSEEHLNTYRNSELFTTTWAVVKPNFQFKAEAWSLLNT</sequence>
<keyword evidence="2" id="KW-0560">Oxidoreductase</keyword>
<dbReference type="InterPro" id="IPR011008">
    <property type="entry name" value="Dimeric_a/b-barrel"/>
</dbReference>
<dbReference type="OrthoDB" id="1120859at2"/>
<evidence type="ECO:0000313" key="3">
    <source>
        <dbReference type="Proteomes" id="UP000192678"/>
    </source>
</evidence>
<dbReference type="RefSeq" id="WP_084290217.1">
    <property type="nucleotide sequence ID" value="NZ_FWYB01000008.1"/>
</dbReference>
<dbReference type="Gene3D" id="3.30.70.100">
    <property type="match status" value="1"/>
</dbReference>
<feature type="domain" description="ABM" evidence="1">
    <location>
        <begin position="2"/>
        <end position="92"/>
    </location>
</feature>
<organism evidence="2 3">
    <name type="scientific">Pedobacter nyackensis</name>
    <dbReference type="NCBI Taxonomy" id="475255"/>
    <lineage>
        <taxon>Bacteria</taxon>
        <taxon>Pseudomonadati</taxon>
        <taxon>Bacteroidota</taxon>
        <taxon>Sphingobacteriia</taxon>
        <taxon>Sphingobacteriales</taxon>
        <taxon>Sphingobacteriaceae</taxon>
        <taxon>Pedobacter</taxon>
    </lineage>
</organism>
<dbReference type="AlphaFoldDB" id="A0A1W2DU90"/>
<protein>
    <submittedName>
        <fullName evidence="2">Heme-degrading monooxygenase HmoA</fullName>
    </submittedName>
</protein>
<evidence type="ECO:0000259" key="1">
    <source>
        <dbReference type="PROSITE" id="PS51725"/>
    </source>
</evidence>
<dbReference type="SUPFAM" id="SSF54909">
    <property type="entry name" value="Dimeric alpha+beta barrel"/>
    <property type="match status" value="1"/>
</dbReference>
<dbReference type="PROSITE" id="PS51725">
    <property type="entry name" value="ABM"/>
    <property type="match status" value="1"/>
</dbReference>
<keyword evidence="3" id="KW-1185">Reference proteome</keyword>
<dbReference type="Proteomes" id="UP000192678">
    <property type="component" value="Unassembled WGS sequence"/>
</dbReference>
<dbReference type="Pfam" id="PF03992">
    <property type="entry name" value="ABM"/>
    <property type="match status" value="1"/>
</dbReference>
<gene>
    <name evidence="2" type="ORF">SAMN04488101_108119</name>
</gene>
<name>A0A1W2DU90_9SPHI</name>
<dbReference type="EMBL" id="FWYB01000008">
    <property type="protein sequence ID" value="SMD01029.1"/>
    <property type="molecule type" value="Genomic_DNA"/>
</dbReference>
<reference evidence="2 3" key="1">
    <citation type="submission" date="2017-04" db="EMBL/GenBank/DDBJ databases">
        <authorList>
            <person name="Afonso C.L."/>
            <person name="Miller P.J."/>
            <person name="Scott M.A."/>
            <person name="Spackman E."/>
            <person name="Goraichik I."/>
            <person name="Dimitrov K.M."/>
            <person name="Suarez D.L."/>
            <person name="Swayne D.E."/>
        </authorList>
    </citation>
    <scope>NUCLEOTIDE SEQUENCE [LARGE SCALE GENOMIC DNA]</scope>
    <source>
        <strain evidence="2 3">DSM 19625</strain>
    </source>
</reference>
<dbReference type="GO" id="GO:0004497">
    <property type="term" value="F:monooxygenase activity"/>
    <property type="evidence" value="ECO:0007669"/>
    <property type="project" value="UniProtKB-KW"/>
</dbReference>
<dbReference type="STRING" id="475255.SAMN04488101_108119"/>